<feature type="non-terminal residue" evidence="2">
    <location>
        <position position="66"/>
    </location>
</feature>
<keyword evidence="3" id="KW-1185">Reference proteome</keyword>
<dbReference type="Proteomes" id="UP000605846">
    <property type="component" value="Unassembled WGS sequence"/>
</dbReference>
<name>A0A8H7BKX0_9FUNG</name>
<reference evidence="2" key="1">
    <citation type="submission" date="2020-01" db="EMBL/GenBank/DDBJ databases">
        <title>Genome Sequencing of Three Apophysomyces-Like Fungal Strains Confirms a Novel Fungal Genus in the Mucoromycota with divergent Burkholderia-like Endosymbiotic Bacteria.</title>
        <authorList>
            <person name="Stajich J.E."/>
            <person name="Macias A.M."/>
            <person name="Carter-House D."/>
            <person name="Lovett B."/>
            <person name="Kasson L.R."/>
            <person name="Berry K."/>
            <person name="Grigoriev I."/>
            <person name="Chang Y."/>
            <person name="Spatafora J."/>
            <person name="Kasson M.T."/>
        </authorList>
    </citation>
    <scope>NUCLEOTIDE SEQUENCE</scope>
    <source>
        <strain evidence="2">NRRL A-21654</strain>
    </source>
</reference>
<gene>
    <name evidence="2" type="ORF">EC973_001096</name>
</gene>
<keyword evidence="1" id="KW-0732">Signal</keyword>
<feature type="chain" id="PRO_5034047535" evidence="1">
    <location>
        <begin position="21"/>
        <end position="66"/>
    </location>
</feature>
<organism evidence="2 3">
    <name type="scientific">Apophysomyces ossiformis</name>
    <dbReference type="NCBI Taxonomy" id="679940"/>
    <lineage>
        <taxon>Eukaryota</taxon>
        <taxon>Fungi</taxon>
        <taxon>Fungi incertae sedis</taxon>
        <taxon>Mucoromycota</taxon>
        <taxon>Mucoromycotina</taxon>
        <taxon>Mucoromycetes</taxon>
        <taxon>Mucorales</taxon>
        <taxon>Mucorineae</taxon>
        <taxon>Mucoraceae</taxon>
        <taxon>Apophysomyces</taxon>
    </lineage>
</organism>
<dbReference type="AlphaFoldDB" id="A0A8H7BKX0"/>
<proteinExistence type="predicted"/>
<evidence type="ECO:0000256" key="1">
    <source>
        <dbReference type="SAM" id="SignalP"/>
    </source>
</evidence>
<evidence type="ECO:0000313" key="3">
    <source>
        <dbReference type="Proteomes" id="UP000605846"/>
    </source>
</evidence>
<feature type="signal peptide" evidence="1">
    <location>
        <begin position="1"/>
        <end position="20"/>
    </location>
</feature>
<comment type="caution">
    <text evidence="2">The sequence shown here is derived from an EMBL/GenBank/DDBJ whole genome shotgun (WGS) entry which is preliminary data.</text>
</comment>
<evidence type="ECO:0000313" key="2">
    <source>
        <dbReference type="EMBL" id="KAF7724432.1"/>
    </source>
</evidence>
<dbReference type="EMBL" id="JABAYA010000120">
    <property type="protein sequence ID" value="KAF7724432.1"/>
    <property type="molecule type" value="Genomic_DNA"/>
</dbReference>
<protein>
    <submittedName>
        <fullName evidence="2">Uncharacterized protein</fullName>
    </submittedName>
</protein>
<sequence length="66" mass="7146">MQMGLPLAAVSFSICAIVQAGVIPNRGNNYVASGNDDIQAKERYTYPEIQGNVAGYKRQVDEVVQS</sequence>
<accession>A0A8H7BKX0</accession>